<dbReference type="AlphaFoldDB" id="A0A5B7DNI7"/>
<reference evidence="1 2" key="1">
    <citation type="submission" date="2019-05" db="EMBL/GenBank/DDBJ databases">
        <title>Another draft genome of Portunus trituberculatus and its Hox gene families provides insights of decapod evolution.</title>
        <authorList>
            <person name="Jeong J.-H."/>
            <person name="Song I."/>
            <person name="Kim S."/>
            <person name="Choi T."/>
            <person name="Kim D."/>
            <person name="Ryu S."/>
            <person name="Kim W."/>
        </authorList>
    </citation>
    <scope>NUCLEOTIDE SEQUENCE [LARGE SCALE GENOMIC DNA]</scope>
    <source>
        <tissue evidence="1">Muscle</tissue>
    </source>
</reference>
<evidence type="ECO:0000313" key="1">
    <source>
        <dbReference type="EMBL" id="MPC22687.1"/>
    </source>
</evidence>
<accession>A0A5B7DNI7</accession>
<dbReference type="EMBL" id="VSRR010001115">
    <property type="protein sequence ID" value="MPC22687.1"/>
    <property type="molecule type" value="Genomic_DNA"/>
</dbReference>
<name>A0A5B7DNI7_PORTR</name>
<dbReference type="Proteomes" id="UP000324222">
    <property type="component" value="Unassembled WGS sequence"/>
</dbReference>
<sequence>MPCLLRFRPLFRVAGGLLFHQRLCCSGKLGRRRSAGRERDGRDRRLAILPVTLKSVSALESQWPRS</sequence>
<keyword evidence="2" id="KW-1185">Reference proteome</keyword>
<gene>
    <name evidence="1" type="ORF">E2C01_015708</name>
</gene>
<comment type="caution">
    <text evidence="1">The sequence shown here is derived from an EMBL/GenBank/DDBJ whole genome shotgun (WGS) entry which is preliminary data.</text>
</comment>
<proteinExistence type="predicted"/>
<organism evidence="1 2">
    <name type="scientific">Portunus trituberculatus</name>
    <name type="common">Swimming crab</name>
    <name type="synonym">Neptunus trituberculatus</name>
    <dbReference type="NCBI Taxonomy" id="210409"/>
    <lineage>
        <taxon>Eukaryota</taxon>
        <taxon>Metazoa</taxon>
        <taxon>Ecdysozoa</taxon>
        <taxon>Arthropoda</taxon>
        <taxon>Crustacea</taxon>
        <taxon>Multicrustacea</taxon>
        <taxon>Malacostraca</taxon>
        <taxon>Eumalacostraca</taxon>
        <taxon>Eucarida</taxon>
        <taxon>Decapoda</taxon>
        <taxon>Pleocyemata</taxon>
        <taxon>Brachyura</taxon>
        <taxon>Eubrachyura</taxon>
        <taxon>Portunoidea</taxon>
        <taxon>Portunidae</taxon>
        <taxon>Portuninae</taxon>
        <taxon>Portunus</taxon>
    </lineage>
</organism>
<protein>
    <submittedName>
        <fullName evidence="1">Uncharacterized protein</fullName>
    </submittedName>
</protein>
<evidence type="ECO:0000313" key="2">
    <source>
        <dbReference type="Proteomes" id="UP000324222"/>
    </source>
</evidence>